<dbReference type="Proteomes" id="UP000593875">
    <property type="component" value="Chromosome"/>
</dbReference>
<dbReference type="RefSeq" id="WP_193687472.1">
    <property type="nucleotide sequence ID" value="NZ_CP062941.1"/>
</dbReference>
<evidence type="ECO:0000313" key="2">
    <source>
        <dbReference type="EMBL" id="QOL50479.1"/>
    </source>
</evidence>
<organism evidence="2 3">
    <name type="scientific">Massilia litorea</name>
    <dbReference type="NCBI Taxonomy" id="2769491"/>
    <lineage>
        <taxon>Bacteria</taxon>
        <taxon>Pseudomonadati</taxon>
        <taxon>Pseudomonadota</taxon>
        <taxon>Betaproteobacteria</taxon>
        <taxon>Burkholderiales</taxon>
        <taxon>Oxalobacteraceae</taxon>
        <taxon>Telluria group</taxon>
        <taxon>Massilia</taxon>
    </lineage>
</organism>
<sequence length="139" mass="15144">METIPGLRRSGPVRPGNTEASDERGGAVCFHVRPGRQREHVAARCLVRRTALTGLSRRNSKGKRHVRTCKSGSKQFVQRMLCSAAVVKNRRQGVSHGVLPVASLEAAVADDSGGVTRSCLRFPVKIFVPYLVLPASREL</sequence>
<gene>
    <name evidence="2" type="ORF">LPB04_03985</name>
</gene>
<keyword evidence="3" id="KW-1185">Reference proteome</keyword>
<dbReference type="AlphaFoldDB" id="A0A7L9U7Q0"/>
<evidence type="ECO:0000313" key="3">
    <source>
        <dbReference type="Proteomes" id="UP000593875"/>
    </source>
</evidence>
<protein>
    <submittedName>
        <fullName evidence="2">Uncharacterized protein</fullName>
    </submittedName>
</protein>
<reference evidence="2 3" key="1">
    <citation type="submission" date="2020-10" db="EMBL/GenBank/DDBJ databases">
        <title>Genome sequencing of Massilia sp. LPB0304.</title>
        <authorList>
            <person name="Kim J."/>
        </authorList>
    </citation>
    <scope>NUCLEOTIDE SEQUENCE [LARGE SCALE GENOMIC DNA]</scope>
    <source>
        <strain evidence="2 3">LPB0304</strain>
    </source>
</reference>
<accession>A0A7L9U7Q0</accession>
<dbReference type="KEGG" id="mlir:LPB04_03985"/>
<feature type="region of interest" description="Disordered" evidence="1">
    <location>
        <begin position="1"/>
        <end position="25"/>
    </location>
</feature>
<proteinExistence type="predicted"/>
<dbReference type="EMBL" id="CP062941">
    <property type="protein sequence ID" value="QOL50479.1"/>
    <property type="molecule type" value="Genomic_DNA"/>
</dbReference>
<evidence type="ECO:0000256" key="1">
    <source>
        <dbReference type="SAM" id="MobiDB-lite"/>
    </source>
</evidence>
<name>A0A7L9U7Q0_9BURK</name>